<evidence type="ECO:0008006" key="4">
    <source>
        <dbReference type="Google" id="ProtNLM"/>
    </source>
</evidence>
<reference evidence="3" key="1">
    <citation type="submission" date="2016-10" db="EMBL/GenBank/DDBJ databases">
        <authorList>
            <person name="Varghese N."/>
        </authorList>
    </citation>
    <scope>NUCLEOTIDE SEQUENCE [LARGE SCALE GENOMIC DNA]</scope>
    <source>
        <strain evidence="3">DSM 18820</strain>
    </source>
</reference>
<dbReference type="Proteomes" id="UP000182491">
    <property type="component" value="Unassembled WGS sequence"/>
</dbReference>
<organism evidence="2 3">
    <name type="scientific">Pontibacter akesuensis</name>
    <dbReference type="NCBI Taxonomy" id="388950"/>
    <lineage>
        <taxon>Bacteria</taxon>
        <taxon>Pseudomonadati</taxon>
        <taxon>Bacteroidota</taxon>
        <taxon>Cytophagia</taxon>
        <taxon>Cytophagales</taxon>
        <taxon>Hymenobacteraceae</taxon>
        <taxon>Pontibacter</taxon>
    </lineage>
</organism>
<sequence>MQMRIRSLTSILCLCLLLFGCVEPYAPDVLQAPNQYLVVDGFINGTGVTTIKLSRTQNIADTKAPLLESGATLLLEEEQGEQYVMSEVDLGTYASDSLRLNLDKKYRIYIRTENGREYASEFVAIKRTPPIDGVGWDVVNEGLQIYVNTHDPQNDTRYYRWEYEATWAFTAAYEALYKYDPATGTVVLRGPEDEQTYRCWRTDYSTAIEIGTSTRLSEDVIFEEPILLLPSNSEKLRIKYSILVKQYALTREAYQYWESLKKNTESIGTLFDPLPSQLTGNVRNLSDAEEPVIGYVSASTMQDKRIFISREELPREWRPLQPYCQLDSVLPAPPDETFGDLARYFESGFYVPVNEIYGSSPFPIGYFGAALSCVDCRFRGTTRRPLFWQ</sequence>
<accession>A0A1I7KMD2</accession>
<dbReference type="AlphaFoldDB" id="A0A1I7KMD2"/>
<dbReference type="STRING" id="388950.GCA_001611675_02725"/>
<dbReference type="InterPro" id="IPR025345">
    <property type="entry name" value="DUF4249"/>
</dbReference>
<dbReference type="EMBL" id="FPCA01000006">
    <property type="protein sequence ID" value="SFU98627.1"/>
    <property type="molecule type" value="Genomic_DNA"/>
</dbReference>
<feature type="signal peptide" evidence="1">
    <location>
        <begin position="1"/>
        <end position="26"/>
    </location>
</feature>
<dbReference type="OrthoDB" id="1062680at2"/>
<keyword evidence="3" id="KW-1185">Reference proteome</keyword>
<dbReference type="Pfam" id="PF14054">
    <property type="entry name" value="DUF4249"/>
    <property type="match status" value="1"/>
</dbReference>
<protein>
    <recommendedName>
        <fullName evidence="4">DUF4249 domain-containing protein</fullName>
    </recommendedName>
</protein>
<gene>
    <name evidence="2" type="ORF">SAMN04487941_3897</name>
</gene>
<evidence type="ECO:0000313" key="3">
    <source>
        <dbReference type="Proteomes" id="UP000182491"/>
    </source>
</evidence>
<feature type="chain" id="PRO_5010166150" description="DUF4249 domain-containing protein" evidence="1">
    <location>
        <begin position="27"/>
        <end position="389"/>
    </location>
</feature>
<evidence type="ECO:0000313" key="2">
    <source>
        <dbReference type="EMBL" id="SFU98627.1"/>
    </source>
</evidence>
<dbReference type="PROSITE" id="PS51257">
    <property type="entry name" value="PROKAR_LIPOPROTEIN"/>
    <property type="match status" value="1"/>
</dbReference>
<proteinExistence type="predicted"/>
<keyword evidence="1" id="KW-0732">Signal</keyword>
<name>A0A1I7KMD2_9BACT</name>
<evidence type="ECO:0000256" key="1">
    <source>
        <dbReference type="SAM" id="SignalP"/>
    </source>
</evidence>